<protein>
    <submittedName>
        <fullName evidence="1">Uncharacterized protein</fullName>
    </submittedName>
</protein>
<dbReference type="Proteomes" id="UP001163603">
    <property type="component" value="Chromosome 10"/>
</dbReference>
<keyword evidence="2" id="KW-1185">Reference proteome</keyword>
<evidence type="ECO:0000313" key="2">
    <source>
        <dbReference type="Proteomes" id="UP001163603"/>
    </source>
</evidence>
<dbReference type="EMBL" id="CM047745">
    <property type="protein sequence ID" value="KAJ0024614.1"/>
    <property type="molecule type" value="Genomic_DNA"/>
</dbReference>
<sequence>MELELGLKITHNRDDLTSKMADFRITKESSGPLFMSTETDSKFILIGHLKGFRRENIDIEINEAGNRIAIGGKKPVQEMVLLGWIMVRKEVEVKAFRKVFRIPERVKLDKIKAKLNDETSTLTIVMPKLDKGICGVGIEEVKEEEEEEEDRGRTEAEEVPGIEKAKEEIQKESEKPIEKEETDQVVEREVPETIEQKNEGLEDSGQVLEKSSDQGQPTATKAEEFPGGDYAGEAVKETPEELTEEIASEEQKVDGDESRTFSNEAEKVPERVKEPEVKSLEENDQVVEQPPGGPEIEPQASTEMNQAIGSVETHEAAEKESDHSQKTESPPTEETQRENHPEERAQVQELEEQVPSPENIESKIPGDDQVTAPTELPSSPSNEIEEEETTKEKHQLQNEKPGESPRQEPGEEVQESTKPESHQEPEQQETSNLNNLADQTSEETQGKEIKEKETREEISKEKVEEHESLELEKQNDLSEEASQMKKHVEKMSKMCPPLVVAGSALLVSILVLVFHFIRAKKT</sequence>
<gene>
    <name evidence="1" type="ORF">Pint_07927</name>
</gene>
<name>A0ACC0XTU2_9ROSI</name>
<comment type="caution">
    <text evidence="1">The sequence shown here is derived from an EMBL/GenBank/DDBJ whole genome shotgun (WGS) entry which is preliminary data.</text>
</comment>
<accession>A0ACC0XTU2</accession>
<reference evidence="2" key="1">
    <citation type="journal article" date="2023" name="G3 (Bethesda)">
        <title>Genome assembly and association tests identify interacting loci associated with vigor, precocity, and sex in interspecific pistachio rootstocks.</title>
        <authorList>
            <person name="Palmer W."/>
            <person name="Jacygrad E."/>
            <person name="Sagayaradj S."/>
            <person name="Cavanaugh K."/>
            <person name="Han R."/>
            <person name="Bertier L."/>
            <person name="Beede B."/>
            <person name="Kafkas S."/>
            <person name="Golino D."/>
            <person name="Preece J."/>
            <person name="Michelmore R."/>
        </authorList>
    </citation>
    <scope>NUCLEOTIDE SEQUENCE [LARGE SCALE GENOMIC DNA]</scope>
</reference>
<evidence type="ECO:0000313" key="1">
    <source>
        <dbReference type="EMBL" id="KAJ0024614.1"/>
    </source>
</evidence>
<proteinExistence type="predicted"/>
<organism evidence="1 2">
    <name type="scientific">Pistacia integerrima</name>
    <dbReference type="NCBI Taxonomy" id="434235"/>
    <lineage>
        <taxon>Eukaryota</taxon>
        <taxon>Viridiplantae</taxon>
        <taxon>Streptophyta</taxon>
        <taxon>Embryophyta</taxon>
        <taxon>Tracheophyta</taxon>
        <taxon>Spermatophyta</taxon>
        <taxon>Magnoliopsida</taxon>
        <taxon>eudicotyledons</taxon>
        <taxon>Gunneridae</taxon>
        <taxon>Pentapetalae</taxon>
        <taxon>rosids</taxon>
        <taxon>malvids</taxon>
        <taxon>Sapindales</taxon>
        <taxon>Anacardiaceae</taxon>
        <taxon>Pistacia</taxon>
    </lineage>
</organism>